<dbReference type="AlphaFoldDB" id="A0A1Y2IL18"/>
<organism evidence="1 2">
    <name type="scientific">Trametes coccinea (strain BRFM310)</name>
    <name type="common">Pycnoporus coccineus</name>
    <dbReference type="NCBI Taxonomy" id="1353009"/>
    <lineage>
        <taxon>Eukaryota</taxon>
        <taxon>Fungi</taxon>
        <taxon>Dikarya</taxon>
        <taxon>Basidiomycota</taxon>
        <taxon>Agaricomycotina</taxon>
        <taxon>Agaricomycetes</taxon>
        <taxon>Polyporales</taxon>
        <taxon>Polyporaceae</taxon>
        <taxon>Trametes</taxon>
    </lineage>
</organism>
<evidence type="ECO:0000313" key="1">
    <source>
        <dbReference type="EMBL" id="OSD01825.1"/>
    </source>
</evidence>
<gene>
    <name evidence="1" type="ORF">PYCCODRAFT_479030</name>
</gene>
<protein>
    <recommendedName>
        <fullName evidence="3">Protein kinase domain-containing protein</fullName>
    </recommendedName>
</protein>
<dbReference type="SUPFAM" id="SSF56112">
    <property type="entry name" value="Protein kinase-like (PK-like)"/>
    <property type="match status" value="1"/>
</dbReference>
<dbReference type="EMBL" id="KZ084109">
    <property type="protein sequence ID" value="OSD01825.1"/>
    <property type="molecule type" value="Genomic_DNA"/>
</dbReference>
<evidence type="ECO:0000313" key="2">
    <source>
        <dbReference type="Proteomes" id="UP000193067"/>
    </source>
</evidence>
<dbReference type="OrthoDB" id="5987198at2759"/>
<sequence>MFPRGFHPIVKVLLPDVVSGPAPVISHTSVPVHYYYIDFGISTWFTGSDAPRLVVGTLGLDREPPELSDTVPYGLFKLDVFLIGNLIRRELHANFSNLTILEPLMSRMVESDPAKRPTAAEAYRDFKTLRRGVSDLSKYRILQPCDWPSRRCILAALRHIPLDSLNLDFVSFAVLDTRYYAAAGVVRLLDSTPPVTIV</sequence>
<name>A0A1Y2IL18_TRAC3</name>
<reference evidence="1 2" key="1">
    <citation type="journal article" date="2015" name="Biotechnol. Biofuels">
        <title>Enhanced degradation of softwood versus hardwood by the white-rot fungus Pycnoporus coccineus.</title>
        <authorList>
            <person name="Couturier M."/>
            <person name="Navarro D."/>
            <person name="Chevret D."/>
            <person name="Henrissat B."/>
            <person name="Piumi F."/>
            <person name="Ruiz-Duenas F.J."/>
            <person name="Martinez A.T."/>
            <person name="Grigoriev I.V."/>
            <person name="Riley R."/>
            <person name="Lipzen A."/>
            <person name="Berrin J.G."/>
            <person name="Master E.R."/>
            <person name="Rosso M.N."/>
        </authorList>
    </citation>
    <scope>NUCLEOTIDE SEQUENCE [LARGE SCALE GENOMIC DNA]</scope>
    <source>
        <strain evidence="1 2">BRFM310</strain>
    </source>
</reference>
<dbReference type="Proteomes" id="UP000193067">
    <property type="component" value="Unassembled WGS sequence"/>
</dbReference>
<keyword evidence="2" id="KW-1185">Reference proteome</keyword>
<proteinExistence type="predicted"/>
<accession>A0A1Y2IL18</accession>
<dbReference type="InterPro" id="IPR011009">
    <property type="entry name" value="Kinase-like_dom_sf"/>
</dbReference>
<evidence type="ECO:0008006" key="3">
    <source>
        <dbReference type="Google" id="ProtNLM"/>
    </source>
</evidence>